<dbReference type="GO" id="GO:0003677">
    <property type="term" value="F:DNA binding"/>
    <property type="evidence" value="ECO:0007669"/>
    <property type="project" value="InterPro"/>
</dbReference>
<dbReference type="InterPro" id="IPR011067">
    <property type="entry name" value="Plasmid_toxin/cell-grow_inhib"/>
</dbReference>
<dbReference type="EMBL" id="CAJVPZ010035206">
    <property type="protein sequence ID" value="CAG8748537.1"/>
    <property type="molecule type" value="Genomic_DNA"/>
</dbReference>
<reference evidence="2" key="1">
    <citation type="submission" date="2021-06" db="EMBL/GenBank/DDBJ databases">
        <authorList>
            <person name="Kallberg Y."/>
            <person name="Tangrot J."/>
            <person name="Rosling A."/>
        </authorList>
    </citation>
    <scope>NUCLEOTIDE SEQUENCE</scope>
    <source>
        <strain evidence="2">IN212</strain>
    </source>
</reference>
<dbReference type="Proteomes" id="UP000789396">
    <property type="component" value="Unassembled WGS sequence"/>
</dbReference>
<gene>
    <name evidence="2" type="ORF">RFULGI_LOCUS13427</name>
</gene>
<feature type="region of interest" description="Disordered" evidence="1">
    <location>
        <begin position="1"/>
        <end position="27"/>
    </location>
</feature>
<name>A0A9N9IRM8_9GLOM</name>
<accession>A0A9N9IRM8</accession>
<comment type="caution">
    <text evidence="2">The sequence shown here is derived from an EMBL/GenBank/DDBJ whole genome shotgun (WGS) entry which is preliminary data.</text>
</comment>
<dbReference type="InterPro" id="IPR003477">
    <property type="entry name" value="PemK-like"/>
</dbReference>
<dbReference type="SUPFAM" id="SSF50118">
    <property type="entry name" value="Cell growth inhibitor/plasmid maintenance toxic component"/>
    <property type="match status" value="1"/>
</dbReference>
<dbReference type="AlphaFoldDB" id="A0A9N9IRM8"/>
<dbReference type="Gene3D" id="2.30.30.110">
    <property type="match status" value="1"/>
</dbReference>
<sequence length="175" mass="20373">NKHQSTQSLTNSSDDLGNTEERNNPRIETSVTEINELNDCSLDNQFRERKEIIIVKDNISKIKTFLEQEGVSYEIYQKAQGVDIFANYSKAIKNKEREKELKLWDNVDLDEELNSDDETEKFLDFEVPVVINNKEGLAMLDQIKTVDKSRLIRKLGKLTEMEMLAIREKLDLVFD</sequence>
<protein>
    <submittedName>
        <fullName evidence="2">11915_t:CDS:1</fullName>
    </submittedName>
</protein>
<keyword evidence="3" id="KW-1185">Reference proteome</keyword>
<evidence type="ECO:0000256" key="1">
    <source>
        <dbReference type="SAM" id="MobiDB-lite"/>
    </source>
</evidence>
<organism evidence="2 3">
    <name type="scientific">Racocetra fulgida</name>
    <dbReference type="NCBI Taxonomy" id="60492"/>
    <lineage>
        <taxon>Eukaryota</taxon>
        <taxon>Fungi</taxon>
        <taxon>Fungi incertae sedis</taxon>
        <taxon>Mucoromycota</taxon>
        <taxon>Glomeromycotina</taxon>
        <taxon>Glomeromycetes</taxon>
        <taxon>Diversisporales</taxon>
        <taxon>Gigasporaceae</taxon>
        <taxon>Racocetra</taxon>
    </lineage>
</organism>
<dbReference type="Pfam" id="PF02452">
    <property type="entry name" value="PemK_toxin"/>
    <property type="match status" value="1"/>
</dbReference>
<feature type="non-terminal residue" evidence="2">
    <location>
        <position position="1"/>
    </location>
</feature>
<evidence type="ECO:0000313" key="3">
    <source>
        <dbReference type="Proteomes" id="UP000789396"/>
    </source>
</evidence>
<proteinExistence type="predicted"/>
<feature type="compositionally biased region" description="Polar residues" evidence="1">
    <location>
        <begin position="1"/>
        <end position="16"/>
    </location>
</feature>
<evidence type="ECO:0000313" key="2">
    <source>
        <dbReference type="EMBL" id="CAG8748537.1"/>
    </source>
</evidence>